<name>A0A3S9B3P7_9HYPH</name>
<evidence type="ECO:0000313" key="9">
    <source>
        <dbReference type="Proteomes" id="UP000268192"/>
    </source>
</evidence>
<feature type="domain" description="Copper resistance protein D" evidence="7">
    <location>
        <begin position="228"/>
        <end position="327"/>
    </location>
</feature>
<evidence type="ECO:0000256" key="2">
    <source>
        <dbReference type="ARBA" id="ARBA00022475"/>
    </source>
</evidence>
<feature type="transmembrane region" description="Helical" evidence="6">
    <location>
        <begin position="235"/>
        <end position="255"/>
    </location>
</feature>
<protein>
    <recommendedName>
        <fullName evidence="7">Copper resistance protein D domain-containing protein</fullName>
    </recommendedName>
</protein>
<feature type="transmembrane region" description="Helical" evidence="6">
    <location>
        <begin position="193"/>
        <end position="214"/>
    </location>
</feature>
<evidence type="ECO:0000256" key="1">
    <source>
        <dbReference type="ARBA" id="ARBA00004651"/>
    </source>
</evidence>
<dbReference type="InterPro" id="IPR008457">
    <property type="entry name" value="Cu-R_CopD_dom"/>
</dbReference>
<feature type="transmembrane region" description="Helical" evidence="6">
    <location>
        <begin position="138"/>
        <end position="155"/>
    </location>
</feature>
<dbReference type="KEGG" id="abaw:D5400_09830"/>
<proteinExistence type="predicted"/>
<evidence type="ECO:0000259" key="7">
    <source>
        <dbReference type="Pfam" id="PF05425"/>
    </source>
</evidence>
<dbReference type="PANTHER" id="PTHR34820:SF4">
    <property type="entry name" value="INNER MEMBRANE PROTEIN YEBZ"/>
    <property type="match status" value="1"/>
</dbReference>
<keyword evidence="5 6" id="KW-0472">Membrane</keyword>
<dbReference type="GO" id="GO:0006825">
    <property type="term" value="P:copper ion transport"/>
    <property type="evidence" value="ECO:0007669"/>
    <property type="project" value="InterPro"/>
</dbReference>
<evidence type="ECO:0000256" key="4">
    <source>
        <dbReference type="ARBA" id="ARBA00022989"/>
    </source>
</evidence>
<dbReference type="Pfam" id="PF05425">
    <property type="entry name" value="CopD"/>
    <property type="match status" value="1"/>
</dbReference>
<feature type="transmembrane region" description="Helical" evidence="6">
    <location>
        <begin position="99"/>
        <end position="118"/>
    </location>
</feature>
<keyword evidence="2" id="KW-1003">Cell membrane</keyword>
<sequence>MGSSSRARRWTRAFPKRLAKEFTGSIGICFPLTDTGLREASRLKSHPRHGASGESCLGAVLVPRQRHDRVRSHTLPALCIFRSVDGASARYAALSMRHARLRVVGPAVIWLLIFATSLGGTDNLPGTVYALLFSSRLGPFWLVRLSLATLLLFFAITGRPQLVASAALIMLLAEGGSGHGAGNGLVGPSLHAVHAVSAAAWIGGLVALMRVLAAGSTGRIPRRVVADLLEQFSRMGILIVLLLAATGAAMTWLILGDIPSSRNDYSQILLLKIALFALIVGLALINRFLLLPRLSSSTGGPALRKLSAAIVLEQIAGAGVLLAVAVLGPMDPNV</sequence>
<dbReference type="EMBL" id="CP032509">
    <property type="protein sequence ID" value="AZN71526.1"/>
    <property type="molecule type" value="Genomic_DNA"/>
</dbReference>
<feature type="transmembrane region" description="Helical" evidence="6">
    <location>
        <begin position="267"/>
        <end position="285"/>
    </location>
</feature>
<gene>
    <name evidence="8" type="ORF">D5400_09830</name>
</gene>
<keyword evidence="9" id="KW-1185">Reference proteome</keyword>
<dbReference type="GO" id="GO:0005886">
    <property type="term" value="C:plasma membrane"/>
    <property type="evidence" value="ECO:0007669"/>
    <property type="project" value="UniProtKB-SubCell"/>
</dbReference>
<comment type="subcellular location">
    <subcellularLocation>
        <location evidence="1">Cell membrane</location>
        <topology evidence="1">Multi-pass membrane protein</topology>
    </subcellularLocation>
</comment>
<keyword evidence="3 6" id="KW-0812">Transmembrane</keyword>
<dbReference type="AlphaFoldDB" id="A0A3S9B3P7"/>
<accession>A0A3S9B3P7</accession>
<feature type="transmembrane region" description="Helical" evidence="6">
    <location>
        <begin position="306"/>
        <end position="328"/>
    </location>
</feature>
<evidence type="ECO:0000256" key="6">
    <source>
        <dbReference type="SAM" id="Phobius"/>
    </source>
</evidence>
<evidence type="ECO:0000256" key="3">
    <source>
        <dbReference type="ARBA" id="ARBA00022692"/>
    </source>
</evidence>
<evidence type="ECO:0000256" key="5">
    <source>
        <dbReference type="ARBA" id="ARBA00023136"/>
    </source>
</evidence>
<organism evidence="8 9">
    <name type="scientific">Georhizobium profundi</name>
    <dbReference type="NCBI Taxonomy" id="2341112"/>
    <lineage>
        <taxon>Bacteria</taxon>
        <taxon>Pseudomonadati</taxon>
        <taxon>Pseudomonadota</taxon>
        <taxon>Alphaproteobacteria</taxon>
        <taxon>Hyphomicrobiales</taxon>
        <taxon>Rhizobiaceae</taxon>
        <taxon>Georhizobium</taxon>
    </lineage>
</organism>
<evidence type="ECO:0000313" key="8">
    <source>
        <dbReference type="EMBL" id="AZN71526.1"/>
    </source>
</evidence>
<dbReference type="PANTHER" id="PTHR34820">
    <property type="entry name" value="INNER MEMBRANE PROTEIN YEBZ"/>
    <property type="match status" value="1"/>
</dbReference>
<keyword evidence="4 6" id="KW-1133">Transmembrane helix</keyword>
<dbReference type="Proteomes" id="UP000268192">
    <property type="component" value="Chromosome"/>
</dbReference>
<dbReference type="InterPro" id="IPR032694">
    <property type="entry name" value="CopC/D"/>
</dbReference>
<reference evidence="8 9" key="1">
    <citation type="submission" date="2018-09" db="EMBL/GenBank/DDBJ databases">
        <title>Marinorhizobium profundi gen. nov., sp. nov., isolated from a deep-sea sediment sample from the New Britain Trench and proposal of Marinorhizobiaceae fam. nov. in the order Rhizobiales of the class Alphaproteobacteria.</title>
        <authorList>
            <person name="Cao J."/>
        </authorList>
    </citation>
    <scope>NUCLEOTIDE SEQUENCE [LARGE SCALE GENOMIC DNA]</scope>
    <source>
        <strain evidence="8 9">WS11</strain>
    </source>
</reference>